<feature type="domain" description="Wall-associated receptor kinase galacturonan-binding" evidence="3">
    <location>
        <begin position="17"/>
        <end position="58"/>
    </location>
</feature>
<evidence type="ECO:0000313" key="5">
    <source>
        <dbReference type="Proteomes" id="UP000467840"/>
    </source>
</evidence>
<comment type="subcellular location">
    <subcellularLocation>
        <location evidence="1">Membrane</location>
        <topology evidence="1">Single-pass membrane protein</topology>
    </subcellularLocation>
</comment>
<dbReference type="Proteomes" id="UP000467840">
    <property type="component" value="Chromosome 4"/>
</dbReference>
<evidence type="ECO:0000313" key="4">
    <source>
        <dbReference type="EMBL" id="KAF2299724.1"/>
    </source>
</evidence>
<protein>
    <recommendedName>
        <fullName evidence="3">Wall-associated receptor kinase galacturonan-binding domain-containing protein</fullName>
    </recommendedName>
</protein>
<reference evidence="4 5" key="1">
    <citation type="journal article" date="2020" name="Mol. Plant">
        <title>The Chromosome-Based Rubber Tree Genome Provides New Insights into Spurge Genome Evolution and Rubber Biosynthesis.</title>
        <authorList>
            <person name="Liu J."/>
            <person name="Shi C."/>
            <person name="Shi C.C."/>
            <person name="Li W."/>
            <person name="Zhang Q.J."/>
            <person name="Zhang Y."/>
            <person name="Li K."/>
            <person name="Lu H.F."/>
            <person name="Shi C."/>
            <person name="Zhu S.T."/>
            <person name="Xiao Z.Y."/>
            <person name="Nan H."/>
            <person name="Yue Y."/>
            <person name="Zhu X.G."/>
            <person name="Wu Y."/>
            <person name="Hong X.N."/>
            <person name="Fan G.Y."/>
            <person name="Tong Y."/>
            <person name="Zhang D."/>
            <person name="Mao C.L."/>
            <person name="Liu Y.L."/>
            <person name="Hao S.J."/>
            <person name="Liu W.Q."/>
            <person name="Lv M.Q."/>
            <person name="Zhang H.B."/>
            <person name="Liu Y."/>
            <person name="Hu-Tang G.R."/>
            <person name="Wang J.P."/>
            <person name="Wang J.H."/>
            <person name="Sun Y.H."/>
            <person name="Ni S.B."/>
            <person name="Chen W.B."/>
            <person name="Zhang X.C."/>
            <person name="Jiao Y.N."/>
            <person name="Eichler E.E."/>
            <person name="Li G.H."/>
            <person name="Liu X."/>
            <person name="Gao L.Z."/>
        </authorList>
    </citation>
    <scope>NUCLEOTIDE SEQUENCE [LARGE SCALE GENOMIC DNA]</scope>
    <source>
        <strain evidence="5">cv. GT1</strain>
        <tissue evidence="4">Leaf</tissue>
    </source>
</reference>
<dbReference type="PANTHER" id="PTHR33491">
    <property type="entry name" value="OSJNBA0016N04.9 PROTEIN"/>
    <property type="match status" value="1"/>
</dbReference>
<evidence type="ECO:0000256" key="2">
    <source>
        <dbReference type="ARBA" id="ARBA00022729"/>
    </source>
</evidence>
<comment type="caution">
    <text evidence="4">The sequence shown here is derived from an EMBL/GenBank/DDBJ whole genome shotgun (WGS) entry which is preliminary data.</text>
</comment>
<dbReference type="AlphaFoldDB" id="A0A6A6LFD4"/>
<sequence>MAHTTTCNGCIIGKPVCQQNCGSVNFYFPFGIGEGCYMNKSFEVVCNDSFTPPKPFLASINMELLASYDDAVLVNNPVIHSDCSDEVSANRGVNMSGTGFFYSNDANRFTATGCDNYAMLVQNGRKSAFMVFQDSFESRSLDEVLQRDHVPAMIEWARFQGNCDLSEL</sequence>
<evidence type="ECO:0000259" key="3">
    <source>
        <dbReference type="Pfam" id="PF13947"/>
    </source>
</evidence>
<gene>
    <name evidence="4" type="ORF">GH714_002857</name>
</gene>
<name>A0A6A6LFD4_HEVBR</name>
<proteinExistence type="predicted"/>
<evidence type="ECO:0000256" key="1">
    <source>
        <dbReference type="ARBA" id="ARBA00004167"/>
    </source>
</evidence>
<organism evidence="4 5">
    <name type="scientific">Hevea brasiliensis</name>
    <name type="common">Para rubber tree</name>
    <name type="synonym">Siphonia brasiliensis</name>
    <dbReference type="NCBI Taxonomy" id="3981"/>
    <lineage>
        <taxon>Eukaryota</taxon>
        <taxon>Viridiplantae</taxon>
        <taxon>Streptophyta</taxon>
        <taxon>Embryophyta</taxon>
        <taxon>Tracheophyta</taxon>
        <taxon>Spermatophyta</taxon>
        <taxon>Magnoliopsida</taxon>
        <taxon>eudicotyledons</taxon>
        <taxon>Gunneridae</taxon>
        <taxon>Pentapetalae</taxon>
        <taxon>rosids</taxon>
        <taxon>fabids</taxon>
        <taxon>Malpighiales</taxon>
        <taxon>Euphorbiaceae</taxon>
        <taxon>Crotonoideae</taxon>
        <taxon>Micrandreae</taxon>
        <taxon>Hevea</taxon>
    </lineage>
</organism>
<dbReference type="InterPro" id="IPR025287">
    <property type="entry name" value="WAK_GUB"/>
</dbReference>
<accession>A0A6A6LFD4</accession>
<dbReference type="EMBL" id="JAAGAX010000010">
    <property type="protein sequence ID" value="KAF2299724.1"/>
    <property type="molecule type" value="Genomic_DNA"/>
</dbReference>
<dbReference type="Pfam" id="PF13947">
    <property type="entry name" value="GUB_WAK_bind"/>
    <property type="match status" value="1"/>
</dbReference>
<keyword evidence="5" id="KW-1185">Reference proteome</keyword>
<keyword evidence="2" id="KW-0732">Signal</keyword>